<dbReference type="Gene3D" id="2.40.10.220">
    <property type="entry name" value="predicted glycosyltransferase like domains"/>
    <property type="match status" value="1"/>
</dbReference>
<dbReference type="OrthoDB" id="9783080at2"/>
<keyword evidence="3" id="KW-0282">Flagellum</keyword>
<dbReference type="AlphaFoldDB" id="A0A4R3MQ17"/>
<keyword evidence="3" id="KW-0969">Cilium</keyword>
<dbReference type="Pfam" id="PF12945">
    <property type="entry name" value="PilZNR"/>
    <property type="match status" value="1"/>
</dbReference>
<dbReference type="GO" id="GO:0035438">
    <property type="term" value="F:cyclic-di-GMP binding"/>
    <property type="evidence" value="ECO:0007669"/>
    <property type="project" value="InterPro"/>
</dbReference>
<dbReference type="EMBL" id="SMAL01000004">
    <property type="protein sequence ID" value="TCT15082.1"/>
    <property type="molecule type" value="Genomic_DNA"/>
</dbReference>
<dbReference type="Pfam" id="PF07238">
    <property type="entry name" value="PilZ"/>
    <property type="match status" value="1"/>
</dbReference>
<protein>
    <submittedName>
        <fullName evidence="3">C-di-GMP-binding flagellar brake protein YcgR</fullName>
    </submittedName>
</protein>
<dbReference type="InterPro" id="IPR009875">
    <property type="entry name" value="PilZ_domain"/>
</dbReference>
<name>A0A4R3MQ17_9FIRM</name>
<evidence type="ECO:0000259" key="1">
    <source>
        <dbReference type="Pfam" id="PF07238"/>
    </source>
</evidence>
<keyword evidence="4" id="KW-1185">Reference proteome</keyword>
<sequence>MISKIVSLGDKIDITVVDKNKNHKNYISQVLEILDEKSLKVATPIEGGKIIPLTVGEEYSICFYSKNSLYKSKFKVKDRSKEDNQHFTLIELLTSLQKHQRRKFYRLNCVLMFQYKKEEKDATWHEGTINDLSGGGLRITSKEKLKVDDLIVCNLSLCSNNKEINLAVEGKVLTANDLYIEKDRKYEYRVQFENIDIEDQEQIIKFIFEEERRQRKKNKV</sequence>
<accession>A0A4R3MQ17</accession>
<comment type="caution">
    <text evidence="3">The sequence shown here is derived from an EMBL/GenBank/DDBJ whole genome shotgun (WGS) entry which is preliminary data.</text>
</comment>
<gene>
    <name evidence="3" type="ORF">EDC18_104232</name>
</gene>
<dbReference type="RefSeq" id="WP_132252038.1">
    <property type="nucleotide sequence ID" value="NZ_SMAL01000004.1"/>
</dbReference>
<evidence type="ECO:0000313" key="3">
    <source>
        <dbReference type="EMBL" id="TCT15082.1"/>
    </source>
</evidence>
<keyword evidence="3" id="KW-0966">Cell projection</keyword>
<feature type="domain" description="PilZ" evidence="1">
    <location>
        <begin position="100"/>
        <end position="209"/>
    </location>
</feature>
<feature type="domain" description="Type III secretion system flagellar brake protein YcgR PilZN" evidence="2">
    <location>
        <begin position="8"/>
        <end position="86"/>
    </location>
</feature>
<dbReference type="SUPFAM" id="SSF141371">
    <property type="entry name" value="PilZ domain-like"/>
    <property type="match status" value="1"/>
</dbReference>
<dbReference type="InterPro" id="IPR009926">
    <property type="entry name" value="T3SS_YcgR_PilZN"/>
</dbReference>
<proteinExistence type="predicted"/>
<dbReference type="Proteomes" id="UP000294902">
    <property type="component" value="Unassembled WGS sequence"/>
</dbReference>
<reference evidence="3 4" key="1">
    <citation type="submission" date="2019-03" db="EMBL/GenBank/DDBJ databases">
        <title>Genomic Encyclopedia of Type Strains, Phase IV (KMG-IV): sequencing the most valuable type-strain genomes for metagenomic binning, comparative biology and taxonomic classification.</title>
        <authorList>
            <person name="Goeker M."/>
        </authorList>
    </citation>
    <scope>NUCLEOTIDE SEQUENCE [LARGE SCALE GENOMIC DNA]</scope>
    <source>
        <strain evidence="3 4">DSM 24629</strain>
    </source>
</reference>
<organism evidence="3 4">
    <name type="scientific">Natranaerovirga pectinivora</name>
    <dbReference type="NCBI Taxonomy" id="682400"/>
    <lineage>
        <taxon>Bacteria</taxon>
        <taxon>Bacillati</taxon>
        <taxon>Bacillota</taxon>
        <taxon>Clostridia</taxon>
        <taxon>Lachnospirales</taxon>
        <taxon>Natranaerovirgaceae</taxon>
        <taxon>Natranaerovirga</taxon>
    </lineage>
</organism>
<evidence type="ECO:0000313" key="4">
    <source>
        <dbReference type="Proteomes" id="UP000294902"/>
    </source>
</evidence>
<evidence type="ECO:0000259" key="2">
    <source>
        <dbReference type="Pfam" id="PF12945"/>
    </source>
</evidence>